<dbReference type="RefSeq" id="WP_252761806.1">
    <property type="nucleotide sequence ID" value="NZ_JAMXLY010000059.1"/>
</dbReference>
<keyword evidence="2" id="KW-1185">Reference proteome</keyword>
<accession>A0ABT1BZE3</accession>
<gene>
    <name evidence="1" type="ORF">NG821_11510</name>
</gene>
<proteinExistence type="predicted"/>
<dbReference type="EMBL" id="JAMXLY010000059">
    <property type="protein sequence ID" value="MCO6026453.1"/>
    <property type="molecule type" value="Genomic_DNA"/>
</dbReference>
<dbReference type="Proteomes" id="UP001204015">
    <property type="component" value="Unassembled WGS sequence"/>
</dbReference>
<protein>
    <recommendedName>
        <fullName evidence="3">Restriction endonuclease</fullName>
    </recommendedName>
</protein>
<comment type="caution">
    <text evidence="1">The sequence shown here is derived from an EMBL/GenBank/DDBJ whole genome shotgun (WGS) entry which is preliminary data.</text>
</comment>
<evidence type="ECO:0000313" key="2">
    <source>
        <dbReference type="Proteomes" id="UP001204015"/>
    </source>
</evidence>
<name>A0ABT1BZE3_9BACT</name>
<organism evidence="1 2">
    <name type="scientific">Segatella cerevisiae</name>
    <dbReference type="NCBI Taxonomy" id="2053716"/>
    <lineage>
        <taxon>Bacteria</taxon>
        <taxon>Pseudomonadati</taxon>
        <taxon>Bacteroidota</taxon>
        <taxon>Bacteroidia</taxon>
        <taxon>Bacteroidales</taxon>
        <taxon>Prevotellaceae</taxon>
        <taxon>Segatella</taxon>
    </lineage>
</organism>
<evidence type="ECO:0000313" key="1">
    <source>
        <dbReference type="EMBL" id="MCO6026453.1"/>
    </source>
</evidence>
<evidence type="ECO:0008006" key="3">
    <source>
        <dbReference type="Google" id="ProtNLM"/>
    </source>
</evidence>
<reference evidence="1 2" key="1">
    <citation type="submission" date="2022-06" db="EMBL/GenBank/DDBJ databases">
        <title>A taxonomic note on the genus Prevotella: Description of four novel genera and emended description of the genera Hallella and Xylanibacter.</title>
        <authorList>
            <person name="Hitch T.C.A."/>
        </authorList>
    </citation>
    <scope>NUCLEOTIDE SEQUENCE [LARGE SCALE GENOMIC DNA]</scope>
    <source>
        <strain evidence="1 2">DSM 100619</strain>
    </source>
</reference>
<sequence>MLKDFCSLFTIDILNCKETWDKKEVGLKYLRNHFLFLQSSGEYLLLNPGFLIDKMYQGLIFDIWNIIFKSPTQDDVSFHDFSEFKSIIGTDFTERQLFYDVVNNSFTDTNIMKFSGEYLKSKDVLGEPDFYMREGNSIFIFECKDALFPDRVKVSSDSATIEKAIQDRICSKNKGCGQILTSIENIVVNHSMDEIDRAYEQNDIFYPIIVTTDRTFDSLGVNDAILLRYSQLKQKEHPTLNNVSVKWPVIVNIGDLINLMYSFHLGKIHLKDLLEDYLHQFRSKLSVDHQSSFSNFIGENIPEYQKMSKEEICYFFSILNLNIPQNRDL</sequence>